<feature type="transmembrane region" description="Helical" evidence="8">
    <location>
        <begin position="262"/>
        <end position="280"/>
    </location>
</feature>
<evidence type="ECO:0000313" key="10">
    <source>
        <dbReference type="EMBL" id="KAK0536836.1"/>
    </source>
</evidence>
<evidence type="ECO:0000256" key="2">
    <source>
        <dbReference type="ARBA" id="ARBA00008335"/>
    </source>
</evidence>
<keyword evidence="6 8" id="KW-0472">Membrane</keyword>
<proteinExistence type="inferred from homology"/>
<feature type="transmembrane region" description="Helical" evidence="8">
    <location>
        <begin position="327"/>
        <end position="346"/>
    </location>
</feature>
<feature type="transmembrane region" description="Helical" evidence="8">
    <location>
        <begin position="403"/>
        <end position="422"/>
    </location>
</feature>
<dbReference type="CDD" id="cd17502">
    <property type="entry name" value="MFS_Azr1_MDR_like"/>
    <property type="match status" value="1"/>
</dbReference>
<dbReference type="FunFam" id="1.20.1720.10:FF:000013">
    <property type="entry name" value="Related to multidrug resistance proteins"/>
    <property type="match status" value="1"/>
</dbReference>
<comment type="caution">
    <text evidence="10">The sequence shown here is derived from an EMBL/GenBank/DDBJ whole genome shotgun (WGS) entry which is preliminary data.</text>
</comment>
<dbReference type="GO" id="GO:0005886">
    <property type="term" value="C:plasma membrane"/>
    <property type="evidence" value="ECO:0007669"/>
    <property type="project" value="TreeGrafter"/>
</dbReference>
<feature type="transmembrane region" description="Helical" evidence="8">
    <location>
        <begin position="292"/>
        <end position="315"/>
    </location>
</feature>
<sequence length="621" mass="65868">MSSASDPRPDHSSTTAARRQSASTTDTLLSNADSNPVDRDLGTAPTNEASPSSERKASVSTVDEKVSGGASKVAAETDVKTTVAGKHVFNEQTNYALPWTKIVAVFFAVSVVAMTALLDQTILATALTTIGKDLQAGSQVTWISNAFFLTSTSFQLLYGKLSDIVGRKLCLLTCLAVFFIGSLASSLAQDIIQLSIFRAISGIGGGGLMTLAQVIISDVVSLRERGKYQGILGAVIAVSNGVGPIIGGLIASRSSWRNIFRLQLGLIPVAASLVIFIMPLKKVQGSWKKKAAAIDYLGAILTLASAALMVLGLNWAGGIHPWDSPAVLVPLLIGIALSVVFVLYQWKGAQNPLMPLDIFKSTLVAGGSFTMFVNGFIFVVQVYNVVQMYQIVYGYSPIRAGLVFLPLVVMQTLSSTVAGICVSRLGRYREILMLGWAIWSIGMGLFATLGIKPDLGKQLGFGVLAGFGVGGTLQSAVPRNKMAVLTASRNYIRNLGAALGLAIAQTTIQSTIRAQLRWRDDLIQQALNDPSTLSPVQLADFRAAYLLGFCRLFYVLASLAVASFWAVFFFVPQRSIDRADDEDLKKGRTPEELAQESQAAAAAAAASASGKPSADAVAQKA</sequence>
<dbReference type="InterPro" id="IPR011701">
    <property type="entry name" value="MFS"/>
</dbReference>
<evidence type="ECO:0000256" key="7">
    <source>
        <dbReference type="SAM" id="MobiDB-lite"/>
    </source>
</evidence>
<feature type="domain" description="Major facilitator superfamily (MFS) profile" evidence="9">
    <location>
        <begin position="105"/>
        <end position="575"/>
    </location>
</feature>
<dbReference type="Pfam" id="PF07690">
    <property type="entry name" value="MFS_1"/>
    <property type="match status" value="1"/>
</dbReference>
<evidence type="ECO:0000259" key="9">
    <source>
        <dbReference type="PROSITE" id="PS50850"/>
    </source>
</evidence>
<comment type="similarity">
    <text evidence="2">Belongs to the major facilitator superfamily.</text>
</comment>
<dbReference type="PROSITE" id="PS50850">
    <property type="entry name" value="MFS"/>
    <property type="match status" value="1"/>
</dbReference>
<feature type="transmembrane region" description="Helical" evidence="8">
    <location>
        <begin position="228"/>
        <end position="250"/>
    </location>
</feature>
<dbReference type="InterPro" id="IPR020846">
    <property type="entry name" value="MFS_dom"/>
</dbReference>
<dbReference type="PANTHER" id="PTHR23501">
    <property type="entry name" value="MAJOR FACILITATOR SUPERFAMILY"/>
    <property type="match status" value="1"/>
</dbReference>
<feature type="transmembrane region" description="Helical" evidence="8">
    <location>
        <begin position="169"/>
        <end position="188"/>
    </location>
</feature>
<feature type="transmembrane region" description="Helical" evidence="8">
    <location>
        <begin position="358"/>
        <end position="383"/>
    </location>
</feature>
<feature type="region of interest" description="Disordered" evidence="7">
    <location>
        <begin position="1"/>
        <end position="64"/>
    </location>
</feature>
<evidence type="ECO:0000256" key="5">
    <source>
        <dbReference type="ARBA" id="ARBA00022989"/>
    </source>
</evidence>
<dbReference type="Gene3D" id="1.20.1720.10">
    <property type="entry name" value="Multidrug resistance protein D"/>
    <property type="match status" value="1"/>
</dbReference>
<organism evidence="10 11">
    <name type="scientific">Tilletia horrida</name>
    <dbReference type="NCBI Taxonomy" id="155126"/>
    <lineage>
        <taxon>Eukaryota</taxon>
        <taxon>Fungi</taxon>
        <taxon>Dikarya</taxon>
        <taxon>Basidiomycota</taxon>
        <taxon>Ustilaginomycotina</taxon>
        <taxon>Exobasidiomycetes</taxon>
        <taxon>Tilletiales</taxon>
        <taxon>Tilletiaceae</taxon>
        <taxon>Tilletia</taxon>
    </lineage>
</organism>
<evidence type="ECO:0000256" key="3">
    <source>
        <dbReference type="ARBA" id="ARBA00022448"/>
    </source>
</evidence>
<name>A0AAN6GEB1_9BASI</name>
<evidence type="ECO:0000256" key="1">
    <source>
        <dbReference type="ARBA" id="ARBA00004127"/>
    </source>
</evidence>
<feature type="transmembrane region" description="Helical" evidence="8">
    <location>
        <begin position="194"/>
        <end position="216"/>
    </location>
</feature>
<dbReference type="Gene3D" id="1.20.1250.20">
    <property type="entry name" value="MFS general substrate transporter like domains"/>
    <property type="match status" value="1"/>
</dbReference>
<dbReference type="PANTHER" id="PTHR23501:SF189">
    <property type="entry name" value="DRUG TRANSPORTER, PUTATIVE (AFU_ORTHOLOGUE AFUA_4G03920)-RELATED"/>
    <property type="match status" value="1"/>
</dbReference>
<keyword evidence="11" id="KW-1185">Reference proteome</keyword>
<keyword evidence="5 8" id="KW-1133">Transmembrane helix</keyword>
<dbReference type="GO" id="GO:0022857">
    <property type="term" value="F:transmembrane transporter activity"/>
    <property type="evidence" value="ECO:0007669"/>
    <property type="project" value="InterPro"/>
</dbReference>
<dbReference type="GO" id="GO:0012505">
    <property type="term" value="C:endomembrane system"/>
    <property type="evidence" value="ECO:0007669"/>
    <property type="project" value="UniProtKB-SubCell"/>
</dbReference>
<keyword evidence="3" id="KW-0813">Transport</keyword>
<comment type="subcellular location">
    <subcellularLocation>
        <location evidence="1">Endomembrane system</location>
        <topology evidence="1">Multi-pass membrane protein</topology>
    </subcellularLocation>
</comment>
<evidence type="ECO:0000256" key="4">
    <source>
        <dbReference type="ARBA" id="ARBA00022692"/>
    </source>
</evidence>
<feature type="transmembrane region" description="Helical" evidence="8">
    <location>
        <begin position="543"/>
        <end position="571"/>
    </location>
</feature>
<dbReference type="AlphaFoldDB" id="A0AAN6GEB1"/>
<keyword evidence="4 8" id="KW-0812">Transmembrane</keyword>
<feature type="compositionally biased region" description="Low complexity" evidence="7">
    <location>
        <begin position="12"/>
        <end position="25"/>
    </location>
</feature>
<dbReference type="SUPFAM" id="SSF103473">
    <property type="entry name" value="MFS general substrate transporter"/>
    <property type="match status" value="1"/>
</dbReference>
<feature type="transmembrane region" description="Helical" evidence="8">
    <location>
        <begin position="431"/>
        <end position="451"/>
    </location>
</feature>
<protein>
    <recommendedName>
        <fullName evidence="9">Major facilitator superfamily (MFS) profile domain-containing protein</fullName>
    </recommendedName>
</protein>
<gene>
    <name evidence="10" type="ORF">OC842_001849</name>
</gene>
<feature type="compositionally biased region" description="Basic and acidic residues" evidence="7">
    <location>
        <begin position="53"/>
        <end position="64"/>
    </location>
</feature>
<evidence type="ECO:0000256" key="8">
    <source>
        <dbReference type="SAM" id="Phobius"/>
    </source>
</evidence>
<dbReference type="Proteomes" id="UP001176521">
    <property type="component" value="Unassembled WGS sequence"/>
</dbReference>
<evidence type="ECO:0000256" key="6">
    <source>
        <dbReference type="ARBA" id="ARBA00023136"/>
    </source>
</evidence>
<feature type="transmembrane region" description="Helical" evidence="8">
    <location>
        <begin position="102"/>
        <end position="127"/>
    </location>
</feature>
<accession>A0AAN6GEB1</accession>
<dbReference type="EMBL" id="JAPDMQ010000070">
    <property type="protein sequence ID" value="KAK0536836.1"/>
    <property type="molecule type" value="Genomic_DNA"/>
</dbReference>
<reference evidence="10" key="1">
    <citation type="journal article" date="2023" name="PhytoFront">
        <title>Draft Genome Resources of Seven Strains of Tilletia horrida, Causal Agent of Kernel Smut of Rice.</title>
        <authorList>
            <person name="Khanal S."/>
            <person name="Antony Babu S."/>
            <person name="Zhou X.G."/>
        </authorList>
    </citation>
    <scope>NUCLEOTIDE SEQUENCE</scope>
    <source>
        <strain evidence="10">TX3</strain>
    </source>
</reference>
<evidence type="ECO:0000313" key="11">
    <source>
        <dbReference type="Proteomes" id="UP001176521"/>
    </source>
</evidence>
<dbReference type="InterPro" id="IPR036259">
    <property type="entry name" value="MFS_trans_sf"/>
</dbReference>